<proteinExistence type="predicted"/>
<protein>
    <submittedName>
        <fullName evidence="6">TetR/AcrR family transcriptional regulator</fullName>
    </submittedName>
</protein>
<dbReference type="InterPro" id="IPR036271">
    <property type="entry name" value="Tet_transcr_reg_TetR-rel_C_sf"/>
</dbReference>
<keyword evidence="3" id="KW-0804">Transcription</keyword>
<feature type="domain" description="HTH tetR-type" evidence="5">
    <location>
        <begin position="21"/>
        <end position="81"/>
    </location>
</feature>
<evidence type="ECO:0000256" key="1">
    <source>
        <dbReference type="ARBA" id="ARBA00023015"/>
    </source>
</evidence>
<dbReference type="GO" id="GO:0000976">
    <property type="term" value="F:transcription cis-regulatory region binding"/>
    <property type="evidence" value="ECO:0007669"/>
    <property type="project" value="TreeGrafter"/>
</dbReference>
<evidence type="ECO:0000259" key="5">
    <source>
        <dbReference type="PROSITE" id="PS50977"/>
    </source>
</evidence>
<dbReference type="PROSITE" id="PS50977">
    <property type="entry name" value="HTH_TETR_2"/>
    <property type="match status" value="1"/>
</dbReference>
<keyword evidence="1" id="KW-0805">Transcription regulation</keyword>
<dbReference type="STRING" id="441209.GCA_001870665_01236"/>
<reference evidence="6 7" key="1">
    <citation type="submission" date="2017-11" db="EMBL/GenBank/DDBJ databases">
        <title>Revised Sequence and Annotation of the Rhodobaca barguzinensis strain alga05 Genome.</title>
        <authorList>
            <person name="Kopejtka K."/>
            <person name="Tomasch J.M."/>
            <person name="Bunk B."/>
            <person name="Koblizek M."/>
        </authorList>
    </citation>
    <scope>NUCLEOTIDE SEQUENCE [LARGE SCALE GENOMIC DNA]</scope>
    <source>
        <strain evidence="7">alga05</strain>
    </source>
</reference>
<dbReference type="InterPro" id="IPR009057">
    <property type="entry name" value="Homeodomain-like_sf"/>
</dbReference>
<feature type="DNA-binding region" description="H-T-H motif" evidence="4">
    <location>
        <begin position="44"/>
        <end position="63"/>
    </location>
</feature>
<evidence type="ECO:0000256" key="2">
    <source>
        <dbReference type="ARBA" id="ARBA00023125"/>
    </source>
</evidence>
<gene>
    <name evidence="6" type="ORF">BG454_07290</name>
</gene>
<dbReference type="OrthoDB" id="9808189at2"/>
<dbReference type="PANTHER" id="PTHR30055">
    <property type="entry name" value="HTH-TYPE TRANSCRIPTIONAL REGULATOR RUTR"/>
    <property type="match status" value="1"/>
</dbReference>
<evidence type="ECO:0000313" key="7">
    <source>
        <dbReference type="Proteomes" id="UP000228948"/>
    </source>
</evidence>
<evidence type="ECO:0000256" key="4">
    <source>
        <dbReference type="PROSITE-ProRule" id="PRU00335"/>
    </source>
</evidence>
<name>A0A2K8KMF3_9RHOB</name>
<dbReference type="Proteomes" id="UP000228948">
    <property type="component" value="Chromosome"/>
</dbReference>
<evidence type="ECO:0000313" key="6">
    <source>
        <dbReference type="EMBL" id="ATX67740.1"/>
    </source>
</evidence>
<dbReference type="Gene3D" id="1.10.10.60">
    <property type="entry name" value="Homeodomain-like"/>
    <property type="match status" value="1"/>
</dbReference>
<evidence type="ECO:0000256" key="3">
    <source>
        <dbReference type="ARBA" id="ARBA00023163"/>
    </source>
</evidence>
<dbReference type="KEGG" id="rbg:BG454_07290"/>
<accession>A0A2K8KMF3</accession>
<dbReference type="PANTHER" id="PTHR30055:SF234">
    <property type="entry name" value="HTH-TYPE TRANSCRIPTIONAL REGULATOR BETI"/>
    <property type="match status" value="1"/>
</dbReference>
<dbReference type="SUPFAM" id="SSF48498">
    <property type="entry name" value="Tetracyclin repressor-like, C-terminal domain"/>
    <property type="match status" value="1"/>
</dbReference>
<dbReference type="SUPFAM" id="SSF46689">
    <property type="entry name" value="Homeodomain-like"/>
    <property type="match status" value="1"/>
</dbReference>
<dbReference type="AlphaFoldDB" id="A0A2K8KMF3"/>
<keyword evidence="7" id="KW-1185">Reference proteome</keyword>
<dbReference type="EMBL" id="CP024899">
    <property type="protein sequence ID" value="ATX67740.1"/>
    <property type="molecule type" value="Genomic_DNA"/>
</dbReference>
<organism evidence="6 7">
    <name type="scientific">Roseinatronobacter bogoriensis subsp. barguzinensis</name>
    <dbReference type="NCBI Taxonomy" id="441209"/>
    <lineage>
        <taxon>Bacteria</taxon>
        <taxon>Pseudomonadati</taxon>
        <taxon>Pseudomonadota</taxon>
        <taxon>Alphaproteobacteria</taxon>
        <taxon>Rhodobacterales</taxon>
        <taxon>Paracoccaceae</taxon>
        <taxon>Roseinatronobacter</taxon>
    </lineage>
</organism>
<keyword evidence="2 4" id="KW-0238">DNA-binding</keyword>
<dbReference type="Pfam" id="PF00440">
    <property type="entry name" value="TetR_N"/>
    <property type="match status" value="1"/>
</dbReference>
<sequence length="213" mass="23323">MSDPDFASALRLNAAGQRKSDRTRAALLAATCDLLSSTSAEALRVTDICGQAGVAHGTFYLYFSDIRTLLDVLLQAFVEHVQDAMQSAGKTLPAEPVRATTAQYVALFEQNPGLMRCLVSSFDNFPEAAARFQALNRAWATTVADAAARRLARSGRFVPKDELLRRAYALGGMVDQYLVTLHFNRDANLAELSEDRDAVIDTLTFIWNRGMGT</sequence>
<dbReference type="Gene3D" id="1.10.357.10">
    <property type="entry name" value="Tetracycline Repressor, domain 2"/>
    <property type="match status" value="1"/>
</dbReference>
<dbReference type="InterPro" id="IPR001647">
    <property type="entry name" value="HTH_TetR"/>
</dbReference>
<dbReference type="InterPro" id="IPR050109">
    <property type="entry name" value="HTH-type_TetR-like_transc_reg"/>
</dbReference>
<dbReference type="GO" id="GO:0003700">
    <property type="term" value="F:DNA-binding transcription factor activity"/>
    <property type="evidence" value="ECO:0007669"/>
    <property type="project" value="TreeGrafter"/>
</dbReference>